<protein>
    <recommendedName>
        <fullName evidence="9">TRAP transporter small permease protein</fullName>
    </recommendedName>
</protein>
<keyword evidence="2 9" id="KW-0813">Transport</keyword>
<proteinExistence type="inferred from homology"/>
<accession>A0A1G8YYV6</accession>
<keyword evidence="5 9" id="KW-0812">Transmembrane</keyword>
<evidence type="ECO:0000256" key="6">
    <source>
        <dbReference type="ARBA" id="ARBA00022989"/>
    </source>
</evidence>
<dbReference type="GO" id="GO:0005886">
    <property type="term" value="C:plasma membrane"/>
    <property type="evidence" value="ECO:0007669"/>
    <property type="project" value="UniProtKB-SubCell"/>
</dbReference>
<comment type="subcellular location">
    <subcellularLocation>
        <location evidence="1 9">Cell inner membrane</location>
        <topology evidence="1 9">Multi-pass membrane protein</topology>
    </subcellularLocation>
</comment>
<evidence type="ECO:0000256" key="5">
    <source>
        <dbReference type="ARBA" id="ARBA00022692"/>
    </source>
</evidence>
<dbReference type="AlphaFoldDB" id="A0A1G8YYV6"/>
<keyword evidence="3" id="KW-1003">Cell membrane</keyword>
<dbReference type="PANTHER" id="PTHR35011:SF2">
    <property type="entry name" value="2,3-DIKETO-L-GULONATE TRAP TRANSPORTER SMALL PERMEASE PROTEIN YIAM"/>
    <property type="match status" value="1"/>
</dbReference>
<evidence type="ECO:0000313" key="11">
    <source>
        <dbReference type="EMBL" id="SDK08032.1"/>
    </source>
</evidence>
<dbReference type="GO" id="GO:0022857">
    <property type="term" value="F:transmembrane transporter activity"/>
    <property type="evidence" value="ECO:0007669"/>
    <property type="project" value="UniProtKB-UniRule"/>
</dbReference>
<dbReference type="PANTHER" id="PTHR35011">
    <property type="entry name" value="2,3-DIKETO-L-GULONATE TRAP TRANSPORTER SMALL PERMEASE PROTEIN YIAM"/>
    <property type="match status" value="1"/>
</dbReference>
<feature type="transmembrane region" description="Helical" evidence="9">
    <location>
        <begin position="146"/>
        <end position="164"/>
    </location>
</feature>
<dbReference type="OrthoDB" id="4250245at2"/>
<reference evidence="11 12" key="1">
    <citation type="submission" date="2016-10" db="EMBL/GenBank/DDBJ databases">
        <authorList>
            <person name="de Groot N.N."/>
        </authorList>
    </citation>
    <scope>NUCLEOTIDE SEQUENCE [LARGE SCALE GENOMIC DNA]</scope>
    <source>
        <strain evidence="11 12">DSM 25294</strain>
    </source>
</reference>
<evidence type="ECO:0000256" key="1">
    <source>
        <dbReference type="ARBA" id="ARBA00004429"/>
    </source>
</evidence>
<gene>
    <name evidence="11" type="ORF">SAMN04488026_103055</name>
</gene>
<evidence type="ECO:0000256" key="7">
    <source>
        <dbReference type="ARBA" id="ARBA00023136"/>
    </source>
</evidence>
<dbReference type="GO" id="GO:0015740">
    <property type="term" value="P:C4-dicarboxylate transport"/>
    <property type="evidence" value="ECO:0007669"/>
    <property type="project" value="TreeGrafter"/>
</dbReference>
<feature type="domain" description="Tripartite ATP-independent periplasmic transporters DctQ component" evidence="10">
    <location>
        <begin position="54"/>
        <end position="166"/>
    </location>
</feature>
<feature type="transmembrane region" description="Helical" evidence="9">
    <location>
        <begin position="12"/>
        <end position="33"/>
    </location>
</feature>
<evidence type="ECO:0000256" key="9">
    <source>
        <dbReference type="RuleBase" id="RU369079"/>
    </source>
</evidence>
<dbReference type="STRING" id="571298.SAMN04488026_103055"/>
<keyword evidence="12" id="KW-1185">Reference proteome</keyword>
<name>A0A1G8YYV6_9RHOB</name>
<evidence type="ECO:0000256" key="3">
    <source>
        <dbReference type="ARBA" id="ARBA00022475"/>
    </source>
</evidence>
<sequence>MGTITRWFSRATEFVAAIMMAAMFATFIIQITIRYTARLSWVGEAVPFLAPDRYGWTLEFCLLMWVWIVFWGNSFIVRQRDHVTFDILYTHVSPDVRKWFAIISGIAVCVALLASVEPTWSRFAILRLKSTATLDQLFGPNLKMRGVFSIYIAFLVIVALRYSWRAINAFRHGAEADLHHYSEIAEETDEEFKKAGPK</sequence>
<evidence type="ECO:0000256" key="2">
    <source>
        <dbReference type="ARBA" id="ARBA00022448"/>
    </source>
</evidence>
<comment type="similarity">
    <text evidence="8 9">Belongs to the TRAP transporter small permease family.</text>
</comment>
<keyword evidence="4 9" id="KW-0997">Cell inner membrane</keyword>
<dbReference type="RefSeq" id="WP_093157646.1">
    <property type="nucleotide sequence ID" value="NZ_FNEK01000030.1"/>
</dbReference>
<feature type="transmembrane region" description="Helical" evidence="9">
    <location>
        <begin position="53"/>
        <end position="77"/>
    </location>
</feature>
<evidence type="ECO:0000313" key="12">
    <source>
        <dbReference type="Proteomes" id="UP000199382"/>
    </source>
</evidence>
<dbReference type="Proteomes" id="UP000199382">
    <property type="component" value="Unassembled WGS sequence"/>
</dbReference>
<comment type="function">
    <text evidence="9">Part of the tripartite ATP-independent periplasmic (TRAP) transport system.</text>
</comment>
<dbReference type="InterPro" id="IPR007387">
    <property type="entry name" value="TRAP_DctQ"/>
</dbReference>
<evidence type="ECO:0000256" key="8">
    <source>
        <dbReference type="ARBA" id="ARBA00038436"/>
    </source>
</evidence>
<keyword evidence="6 9" id="KW-1133">Transmembrane helix</keyword>
<evidence type="ECO:0000256" key="4">
    <source>
        <dbReference type="ARBA" id="ARBA00022519"/>
    </source>
</evidence>
<dbReference type="InterPro" id="IPR055348">
    <property type="entry name" value="DctQ"/>
</dbReference>
<comment type="subunit">
    <text evidence="9">The complex comprises the extracytoplasmic solute receptor protein and the two transmembrane proteins.</text>
</comment>
<dbReference type="EMBL" id="FNEK01000030">
    <property type="protein sequence ID" value="SDK08032.1"/>
    <property type="molecule type" value="Genomic_DNA"/>
</dbReference>
<feature type="transmembrane region" description="Helical" evidence="9">
    <location>
        <begin position="98"/>
        <end position="116"/>
    </location>
</feature>
<dbReference type="Pfam" id="PF04290">
    <property type="entry name" value="DctQ"/>
    <property type="match status" value="1"/>
</dbReference>
<organism evidence="11 12">
    <name type="scientific">Aliiruegeria lutimaris</name>
    <dbReference type="NCBI Taxonomy" id="571298"/>
    <lineage>
        <taxon>Bacteria</taxon>
        <taxon>Pseudomonadati</taxon>
        <taxon>Pseudomonadota</taxon>
        <taxon>Alphaproteobacteria</taxon>
        <taxon>Rhodobacterales</taxon>
        <taxon>Roseobacteraceae</taxon>
        <taxon>Aliiruegeria</taxon>
    </lineage>
</organism>
<evidence type="ECO:0000259" key="10">
    <source>
        <dbReference type="Pfam" id="PF04290"/>
    </source>
</evidence>
<keyword evidence="7 9" id="KW-0472">Membrane</keyword>